<keyword evidence="1" id="KW-0472">Membrane</keyword>
<name>Q4GYS5_TRYB2</name>
<dbReference type="InterPro" id="IPR013945">
    <property type="entry name" value="Pkr1"/>
</dbReference>
<keyword evidence="1" id="KW-0812">Transmembrane</keyword>
<dbReference type="GeneID" id="4357367"/>
<proteinExistence type="predicted"/>
<dbReference type="RefSeq" id="XP_001218996.1">
    <property type="nucleotide sequence ID" value="XM_001218995.1"/>
</dbReference>
<dbReference type="EMBL" id="AL929603">
    <property type="protein sequence ID" value="CAJ16494.1"/>
    <property type="molecule type" value="Genomic_DNA"/>
</dbReference>
<dbReference type="AlphaFoldDB" id="Q4GYS5"/>
<evidence type="ECO:0000256" key="1">
    <source>
        <dbReference type="SAM" id="Phobius"/>
    </source>
</evidence>
<dbReference type="Proteomes" id="UP000008524">
    <property type="component" value="Chromosome 1"/>
</dbReference>
<accession>Q4GYS5</accession>
<evidence type="ECO:0000313" key="3">
    <source>
        <dbReference type="Proteomes" id="UP000008524"/>
    </source>
</evidence>
<evidence type="ECO:0000313" key="2">
    <source>
        <dbReference type="EMBL" id="CAJ16494.1"/>
    </source>
</evidence>
<dbReference type="PaxDb" id="5691-CAJ16494"/>
<dbReference type="InParanoid" id="Q4GYS5"/>
<reference evidence="3" key="2">
    <citation type="journal article" date="2005" name="Science">
        <title>The genome of the African trypanosome Trypanosoma brucei.</title>
        <authorList>
            <person name="Berriman M."/>
            <person name="Ghedin E."/>
            <person name="Hertz-Fowler C."/>
            <person name="Blandin G."/>
            <person name="Renauld H."/>
            <person name="Bartholomeu D.C."/>
            <person name="Lennard N.J."/>
            <person name="Caler E."/>
            <person name="Hamlin N.E."/>
            <person name="Haas B."/>
            <person name="Bohme U."/>
            <person name="Hannick L."/>
            <person name="Aslett M.A."/>
            <person name="Shallom J."/>
            <person name="Marcello L."/>
            <person name="Hou L."/>
            <person name="Wickstead B."/>
            <person name="Alsmark U.C."/>
            <person name="Arrowsmith C."/>
            <person name="Atkin R.J."/>
            <person name="Barron A.J."/>
            <person name="Bringaud F."/>
            <person name="Brooks K."/>
            <person name="Carrington M."/>
            <person name="Cherevach I."/>
            <person name="Chillingworth T.J."/>
            <person name="Churcher C."/>
            <person name="Clark L.N."/>
            <person name="Corton C.H."/>
            <person name="Cronin A."/>
            <person name="Davies R.M."/>
            <person name="Doggett J."/>
            <person name="Djikeng A."/>
            <person name="Feldblyum T."/>
            <person name="Field M.C."/>
            <person name="Fraser A."/>
            <person name="Goodhead I."/>
            <person name="Hance Z."/>
            <person name="Harper D."/>
            <person name="Harris B.R."/>
            <person name="Hauser H."/>
            <person name="Hostetler J."/>
            <person name="Ivens A."/>
            <person name="Jagels K."/>
            <person name="Johnson D."/>
            <person name="Johnson J."/>
            <person name="Jones K."/>
            <person name="Kerhornou A.X."/>
            <person name="Koo H."/>
            <person name="Larke N."/>
            <person name="Landfear S."/>
            <person name="Larkin C."/>
            <person name="Leech V."/>
            <person name="Line A."/>
            <person name="Lord A."/>
            <person name="Macleod A."/>
            <person name="Mooney P.J."/>
            <person name="Moule S."/>
            <person name="Martin D.M."/>
            <person name="Morgan G.W."/>
            <person name="Mungall K."/>
            <person name="Norbertczak H."/>
            <person name="Ormond D."/>
            <person name="Pai G."/>
            <person name="Peacock C.S."/>
            <person name="Peterson J."/>
            <person name="Quail M.A."/>
            <person name="Rabbinowitsch E."/>
            <person name="Rajandream M.A."/>
            <person name="Reitter C."/>
            <person name="Salzberg S.L."/>
            <person name="Sanders M."/>
            <person name="Schobel S."/>
            <person name="Sharp S."/>
            <person name="Simmonds M."/>
            <person name="Simpson A.J."/>
            <person name="Tallon L."/>
            <person name="Turner C.M."/>
            <person name="Tait A."/>
            <person name="Tivey A.R."/>
            <person name="Van Aken S."/>
            <person name="Walker D."/>
            <person name="Wanless D."/>
            <person name="Wang S."/>
            <person name="White B."/>
            <person name="White O."/>
            <person name="Whitehead S."/>
            <person name="Woodward J."/>
            <person name="Wortman J."/>
            <person name="Adams M.D."/>
            <person name="Embley T.M."/>
            <person name="Gull K."/>
            <person name="Ullu E."/>
            <person name="Barry J.D."/>
            <person name="Fairlamb A.H."/>
            <person name="Opperdoes F."/>
            <person name="Barrell B.G."/>
            <person name="Donelson J.E."/>
            <person name="Hall N."/>
            <person name="Fraser C.M."/>
            <person name="Melville S.E."/>
            <person name="El-Sayed N.M."/>
        </authorList>
    </citation>
    <scope>NUCLEOTIDE SEQUENCE [LARGE SCALE GENOMIC DNA]</scope>
    <source>
        <strain evidence="3">927/4 GUTat10.1</strain>
    </source>
</reference>
<gene>
    <name evidence="2" type="ORF">TB927.1.2985</name>
</gene>
<dbReference type="OrthoDB" id="242330at2759"/>
<keyword evidence="1" id="KW-1133">Transmembrane helix</keyword>
<dbReference type="GO" id="GO:0070072">
    <property type="term" value="P:vacuolar proton-transporting V-type ATPase complex assembly"/>
    <property type="evidence" value="ECO:0007669"/>
    <property type="project" value="InterPro"/>
</dbReference>
<dbReference type="KEGG" id="tbr:TB927.1.2985"/>
<protein>
    <recommendedName>
        <fullName evidence="4">ER protein Pkr1</fullName>
    </recommendedName>
</protein>
<evidence type="ECO:0008006" key="4">
    <source>
        <dbReference type="Google" id="ProtNLM"/>
    </source>
</evidence>
<keyword evidence="3" id="KW-1185">Reference proteome</keyword>
<dbReference type="VEuPathDB" id="TriTrypDB:Tb927.1.2985"/>
<feature type="transmembrane region" description="Helical" evidence="1">
    <location>
        <begin position="27"/>
        <end position="48"/>
    </location>
</feature>
<feature type="transmembrane region" description="Helical" evidence="1">
    <location>
        <begin position="54"/>
        <end position="74"/>
    </location>
</feature>
<sequence length="98" mass="10850">MAGEAGLPWVARFINHILTPGSALSPVVWCAFNVVMAALLLCWLPLLISMPSNIHLWVFGFLGAGLAFSTNWFFRELSARPPSAAEATEHEVREKRNQ</sequence>
<organism evidence="2 3">
    <name type="scientific">Trypanosoma brucei brucei (strain 927/4 GUTat10.1)</name>
    <dbReference type="NCBI Taxonomy" id="185431"/>
    <lineage>
        <taxon>Eukaryota</taxon>
        <taxon>Discoba</taxon>
        <taxon>Euglenozoa</taxon>
        <taxon>Kinetoplastea</taxon>
        <taxon>Metakinetoplastina</taxon>
        <taxon>Trypanosomatida</taxon>
        <taxon>Trypanosomatidae</taxon>
        <taxon>Trypanosoma</taxon>
    </lineage>
</organism>
<dbReference type="Pfam" id="PF08636">
    <property type="entry name" value="Pkr1"/>
    <property type="match status" value="1"/>
</dbReference>
<dbReference type="eggNOG" id="ENOG502SB2V">
    <property type="taxonomic scope" value="Eukaryota"/>
</dbReference>
<reference evidence="2 3" key="1">
    <citation type="journal article" date="2003" name="Nucleic Acids Res.">
        <title>The DNA sequence of chromosome I of an African trypanosome: gene content, chromosome organisation, recombination and polymorphism.</title>
        <authorList>
            <person name="Hall N."/>
            <person name="Berriman M."/>
            <person name="Lennard N.J."/>
            <person name="Harris B.R."/>
            <person name="Hertz-Fowler C."/>
            <person name="Bart-Delabesse E.N."/>
            <person name="Gerrare C.S."/>
            <person name="Atkin R.J."/>
            <person name="Barron A.J."/>
            <person name="Bowman S."/>
            <person name="Bray-Allen S.P."/>
            <person name="Bringaud F."/>
            <person name="Clark L.N."/>
            <person name="Corton C.H."/>
            <person name="Cronin A."/>
            <person name="Davies R."/>
            <person name="Doggett J."/>
            <person name="Fraser A."/>
            <person name="Gruter E."/>
            <person name="Hall S."/>
            <person name="Harper A.D."/>
            <person name="Kay M.P."/>
            <person name="Leech V."/>
            <person name="Mayes R."/>
            <person name="Price C."/>
            <person name="Quail M.A."/>
            <person name="Rabbinowitch E."/>
            <person name="Reitter C."/>
            <person name="Rutherford K."/>
            <person name="Sasse J."/>
            <person name="Sharp S."/>
            <person name="Shownkeen R."/>
            <person name="Macleod A."/>
            <person name="Taylor S."/>
            <person name="Tweedie A."/>
            <person name="Turner C.M.R."/>
            <person name="Tait A."/>
            <person name="Gull K."/>
            <person name="Barrell B."/>
            <person name="Melville S.E."/>
        </authorList>
    </citation>
    <scope>NUCLEOTIDE SEQUENCE [LARGE SCALE GENOMIC DNA]</scope>
    <source>
        <strain evidence="2 3">927/4 GUTat10.1</strain>
    </source>
</reference>